<dbReference type="Gene3D" id="3.40.190.10">
    <property type="entry name" value="Periplasmic binding protein-like II"/>
    <property type="match status" value="2"/>
</dbReference>
<evidence type="ECO:0000313" key="6">
    <source>
        <dbReference type="EMBL" id="NVK96767.1"/>
    </source>
</evidence>
<dbReference type="PANTHER" id="PTHR30126:SF2">
    <property type="entry name" value="HTH-TYPE TRANSCRIPTIONAL REGULATOR YJIE"/>
    <property type="match status" value="1"/>
</dbReference>
<dbReference type="Proteomes" id="UP000565723">
    <property type="component" value="Unassembled WGS sequence"/>
</dbReference>
<protein>
    <submittedName>
        <fullName evidence="6">LysR family transcriptional regulator</fullName>
    </submittedName>
</protein>
<keyword evidence="3" id="KW-0238">DNA-binding</keyword>
<feature type="domain" description="HTH lysR-type" evidence="5">
    <location>
        <begin position="1"/>
        <end position="58"/>
    </location>
</feature>
<keyword evidence="4" id="KW-0804">Transcription</keyword>
<dbReference type="PROSITE" id="PS50931">
    <property type="entry name" value="HTH_LYSR"/>
    <property type="match status" value="1"/>
</dbReference>
<dbReference type="InterPro" id="IPR036390">
    <property type="entry name" value="WH_DNA-bd_sf"/>
</dbReference>
<keyword evidence="2" id="KW-0805">Transcription regulation</keyword>
<dbReference type="GO" id="GO:0003700">
    <property type="term" value="F:DNA-binding transcription factor activity"/>
    <property type="evidence" value="ECO:0007669"/>
    <property type="project" value="InterPro"/>
</dbReference>
<dbReference type="Pfam" id="PF03466">
    <property type="entry name" value="LysR_substrate"/>
    <property type="match status" value="1"/>
</dbReference>
<evidence type="ECO:0000259" key="5">
    <source>
        <dbReference type="PROSITE" id="PS50931"/>
    </source>
</evidence>
<gene>
    <name evidence="6" type="ORF">HW564_07545</name>
</gene>
<dbReference type="AlphaFoldDB" id="A0A850LG95"/>
<dbReference type="CDD" id="cd05466">
    <property type="entry name" value="PBP2_LTTR_substrate"/>
    <property type="match status" value="1"/>
</dbReference>
<evidence type="ECO:0000313" key="7">
    <source>
        <dbReference type="Proteomes" id="UP000565723"/>
    </source>
</evidence>
<dbReference type="EMBL" id="JABXIY010000020">
    <property type="protein sequence ID" value="NVK96767.1"/>
    <property type="molecule type" value="Genomic_DNA"/>
</dbReference>
<organism evidence="6 7">
    <name type="scientific">Ruegeria pomeroyi</name>
    <dbReference type="NCBI Taxonomy" id="89184"/>
    <lineage>
        <taxon>Bacteria</taxon>
        <taxon>Pseudomonadati</taxon>
        <taxon>Pseudomonadota</taxon>
        <taxon>Alphaproteobacteria</taxon>
        <taxon>Rhodobacterales</taxon>
        <taxon>Roseobacteraceae</taxon>
        <taxon>Ruegeria</taxon>
    </lineage>
</organism>
<evidence type="ECO:0000256" key="3">
    <source>
        <dbReference type="ARBA" id="ARBA00023125"/>
    </source>
</evidence>
<dbReference type="InterPro" id="IPR036388">
    <property type="entry name" value="WH-like_DNA-bd_sf"/>
</dbReference>
<dbReference type="Pfam" id="PF00126">
    <property type="entry name" value="HTH_1"/>
    <property type="match status" value="1"/>
</dbReference>
<evidence type="ECO:0000256" key="1">
    <source>
        <dbReference type="ARBA" id="ARBA00009437"/>
    </source>
</evidence>
<evidence type="ECO:0000256" key="4">
    <source>
        <dbReference type="ARBA" id="ARBA00023163"/>
    </source>
</evidence>
<evidence type="ECO:0000256" key="2">
    <source>
        <dbReference type="ARBA" id="ARBA00023015"/>
    </source>
</evidence>
<dbReference type="RefSeq" id="WP_011241940.1">
    <property type="nucleotide sequence ID" value="NZ_JABXIY010000020.1"/>
</dbReference>
<dbReference type="SUPFAM" id="SSF46785">
    <property type="entry name" value="Winged helix' DNA-binding domain"/>
    <property type="match status" value="1"/>
</dbReference>
<dbReference type="PANTHER" id="PTHR30126">
    <property type="entry name" value="HTH-TYPE TRANSCRIPTIONAL REGULATOR"/>
    <property type="match status" value="1"/>
</dbReference>
<dbReference type="InterPro" id="IPR000847">
    <property type="entry name" value="LysR_HTH_N"/>
</dbReference>
<proteinExistence type="inferred from homology"/>
<accession>A0A850LG95</accession>
<dbReference type="InterPro" id="IPR005119">
    <property type="entry name" value="LysR_subst-bd"/>
</dbReference>
<dbReference type="GO" id="GO:0000976">
    <property type="term" value="F:transcription cis-regulatory region binding"/>
    <property type="evidence" value="ECO:0007669"/>
    <property type="project" value="TreeGrafter"/>
</dbReference>
<comment type="caution">
    <text evidence="6">The sequence shown here is derived from an EMBL/GenBank/DDBJ whole genome shotgun (WGS) entry which is preliminary data.</text>
</comment>
<reference evidence="6 7" key="1">
    <citation type="journal article" date="2020" name="Proc. Natl. Acad. Sci. U.S.A.">
        <title>Ecological drivers of bacterial community assembly in synthetic phycospheres.</title>
        <authorList>
            <person name="Fu H."/>
            <person name="Uchimiya M."/>
            <person name="Gore J."/>
            <person name="Moran M.A."/>
        </authorList>
    </citation>
    <scope>NUCLEOTIDE SEQUENCE [LARGE SCALE GENOMIC DNA]</scope>
    <source>
        <strain evidence="6">HF-Din03</strain>
    </source>
</reference>
<comment type="similarity">
    <text evidence="1">Belongs to the LysR transcriptional regulatory family.</text>
</comment>
<dbReference type="Gene3D" id="1.10.10.10">
    <property type="entry name" value="Winged helix-like DNA-binding domain superfamily/Winged helix DNA-binding domain"/>
    <property type="match status" value="1"/>
</dbReference>
<name>A0A850LG95_9RHOB</name>
<dbReference type="OMA" id="LWTYIMN"/>
<dbReference type="PRINTS" id="PR00039">
    <property type="entry name" value="HTHLYSR"/>
</dbReference>
<dbReference type="SUPFAM" id="SSF53850">
    <property type="entry name" value="Periplasmic binding protein-like II"/>
    <property type="match status" value="1"/>
</dbReference>
<sequence length="300" mass="32477">MQLDWIDDILAVIDTGSLAAAAERRLLTQPAFTRRVRGIEERIGAALFDRSRKPVAVLPGVLALEPDLRELSGRLRRLQQDLRVSAEDARRGVTLVCQHAITTTISPRIVRDLTASQDISVRVRSGNRDECLMLLLSGEADFAVAYEVPGERDPMLPQAFDRAELETDLLVPVHAPGLEAAGARTAMPVIGYPPDVFLGQVFDRFVAPRLPAGFTYEVRAETALTLAACEYALGGIGVAWLPLTLVAPHLAAGRLCRADGLPEQPLTVTLMRLSGASARRGDRSWLMLCGQPGVSSGPKD</sequence>